<dbReference type="AlphaFoldDB" id="A0A8X7NIQ8"/>
<organism evidence="3 4">
    <name type="scientific">Candida parapsilosis</name>
    <name type="common">Yeast</name>
    <dbReference type="NCBI Taxonomy" id="5480"/>
    <lineage>
        <taxon>Eukaryota</taxon>
        <taxon>Fungi</taxon>
        <taxon>Dikarya</taxon>
        <taxon>Ascomycota</taxon>
        <taxon>Saccharomycotina</taxon>
        <taxon>Pichiomycetes</taxon>
        <taxon>Debaryomycetaceae</taxon>
        <taxon>Candida/Lodderomyces clade</taxon>
        <taxon>Candida</taxon>
    </lineage>
</organism>
<reference evidence="3" key="1">
    <citation type="submission" date="2020-03" db="EMBL/GenBank/DDBJ databases">
        <title>FDA dAtabase for Regulatory Grade micrObial Sequences (FDA-ARGOS): Supporting development and validation of Infectious Disease Dx tests.</title>
        <authorList>
            <person name="Campos J."/>
            <person name="Goldberg B."/>
            <person name="Tallon L."/>
            <person name="Sadzewicz L."/>
            <person name="Vavikolanu K."/>
            <person name="Mehta A."/>
            <person name="Aluvathingal J."/>
            <person name="Nadendla S."/>
            <person name="Nandy P."/>
            <person name="Geyer C."/>
            <person name="Yan Y."/>
            <person name="Sichtig H."/>
        </authorList>
    </citation>
    <scope>NUCLEOTIDE SEQUENCE [LARGE SCALE GENOMIC DNA]</scope>
    <source>
        <strain evidence="3">FDAARGOS_652</strain>
    </source>
</reference>
<sequence>MSTICKPIRKISFNKNKASADTEKSKRKEKREKRKNYSPLINNHHKHLFTTMSAYKQAGISLNKAFAIAAQTLRNSLKPEFKAAAERRGVVEAKVAVYENGKAGEPRELKPIDK</sequence>
<dbReference type="GO" id="GO:0045259">
    <property type="term" value="C:proton-transporting ATP synthase complex"/>
    <property type="evidence" value="ECO:0007669"/>
    <property type="project" value="InterPro"/>
</dbReference>
<evidence type="ECO:0000313" key="4">
    <source>
        <dbReference type="Proteomes" id="UP000590412"/>
    </source>
</evidence>
<dbReference type="EMBL" id="JABWAB010000009">
    <property type="protein sequence ID" value="KAF6045608.1"/>
    <property type="molecule type" value="Genomic_DNA"/>
</dbReference>
<feature type="region of interest" description="Disordered" evidence="2">
    <location>
        <begin position="15"/>
        <end position="38"/>
    </location>
</feature>
<comment type="caution">
    <text evidence="3">The sequence shown here is derived from an EMBL/GenBank/DDBJ whole genome shotgun (WGS) entry which is preliminary data.</text>
</comment>
<evidence type="ECO:0000313" key="3">
    <source>
        <dbReference type="EMBL" id="KAF6045608.1"/>
    </source>
</evidence>
<proteinExistence type="inferred from homology"/>
<dbReference type="GO" id="GO:0046933">
    <property type="term" value="F:proton-transporting ATP synthase activity, rotational mechanism"/>
    <property type="evidence" value="ECO:0007669"/>
    <property type="project" value="InterPro"/>
</dbReference>
<feature type="compositionally biased region" description="Basic residues" evidence="2">
    <location>
        <begin position="27"/>
        <end position="36"/>
    </location>
</feature>
<dbReference type="SUPFAM" id="SSF48690">
    <property type="entry name" value="Epsilon subunit of mitochondrial F1F0-ATP synthase"/>
    <property type="match status" value="1"/>
</dbReference>
<evidence type="ECO:0000256" key="1">
    <source>
        <dbReference type="ARBA" id="ARBA00009502"/>
    </source>
</evidence>
<dbReference type="Gene3D" id="1.10.1620.20">
    <property type="entry name" value="ATP synthase, F1 complex, epsilon subunit superfamily, mitochondrial"/>
    <property type="match status" value="1"/>
</dbReference>
<protein>
    <submittedName>
        <fullName evidence="3">Mitochondrial ATP synthase epsilon chain family protein</fullName>
    </submittedName>
</protein>
<dbReference type="GO" id="GO:0005743">
    <property type="term" value="C:mitochondrial inner membrane"/>
    <property type="evidence" value="ECO:0007669"/>
    <property type="project" value="InterPro"/>
</dbReference>
<evidence type="ECO:0000256" key="2">
    <source>
        <dbReference type="SAM" id="MobiDB-lite"/>
    </source>
</evidence>
<dbReference type="Proteomes" id="UP000590412">
    <property type="component" value="Unassembled WGS sequence"/>
</dbReference>
<dbReference type="InterPro" id="IPR036742">
    <property type="entry name" value="ATP_synth_F1_esu_sf_mt"/>
</dbReference>
<name>A0A8X7NIQ8_CANPA</name>
<dbReference type="InterPro" id="IPR006721">
    <property type="entry name" value="ATP_synth_F1_esu_mt"/>
</dbReference>
<gene>
    <name evidence="3" type="ORF">FOB60_005180</name>
</gene>
<comment type="similarity">
    <text evidence="1">Belongs to the eukaryotic ATPase epsilon family.</text>
</comment>
<dbReference type="Pfam" id="PF04627">
    <property type="entry name" value="ATP-synt_Eps"/>
    <property type="match status" value="1"/>
</dbReference>
<dbReference type="CDD" id="cd12153">
    <property type="entry name" value="F1-ATPase_epsilon"/>
    <property type="match status" value="1"/>
</dbReference>
<accession>A0A8X7NIQ8</accession>
<dbReference type="OrthoDB" id="269124at2759"/>